<proteinExistence type="inferred from homology"/>
<feature type="region of interest" description="Disordered" evidence="11">
    <location>
        <begin position="100"/>
        <end position="119"/>
    </location>
</feature>
<comment type="domain">
    <text evidence="10">The VLRF1 domain mediates binding to the 60S ribosomal subunit.</text>
</comment>
<keyword evidence="8" id="KW-0040">ANK repeat</keyword>
<dbReference type="EMBL" id="KV428073">
    <property type="protein sequence ID" value="KZT37959.1"/>
    <property type="molecule type" value="Genomic_DNA"/>
</dbReference>
<feature type="compositionally biased region" description="Basic residues" evidence="11">
    <location>
        <begin position="247"/>
        <end position="259"/>
    </location>
</feature>
<keyword evidence="6 10" id="KW-0255">Endonuclease</keyword>
<dbReference type="GO" id="GO:0016787">
    <property type="term" value="F:hydrolase activity"/>
    <property type="evidence" value="ECO:0007669"/>
    <property type="project" value="UniProtKB-KW"/>
</dbReference>
<evidence type="ECO:0000256" key="6">
    <source>
        <dbReference type="ARBA" id="ARBA00022759"/>
    </source>
</evidence>
<feature type="compositionally biased region" description="Basic and acidic residues" evidence="11">
    <location>
        <begin position="637"/>
        <end position="654"/>
    </location>
</feature>
<feature type="domain" description="VLRF1" evidence="12">
    <location>
        <begin position="190"/>
        <end position="361"/>
    </location>
</feature>
<dbReference type="OrthoDB" id="429841at2759"/>
<name>A0A166CYG2_9AGAM</name>
<feature type="region of interest" description="Disordered" evidence="11">
    <location>
        <begin position="218"/>
        <end position="278"/>
    </location>
</feature>
<feature type="active site" evidence="10">
    <location>
        <position position="263"/>
    </location>
</feature>
<feature type="region of interest" description="Disordered" evidence="11">
    <location>
        <begin position="559"/>
        <end position="660"/>
    </location>
</feature>
<feature type="compositionally biased region" description="Basic and acidic residues" evidence="11">
    <location>
        <begin position="559"/>
        <end position="570"/>
    </location>
</feature>
<evidence type="ECO:0000256" key="10">
    <source>
        <dbReference type="PROSITE-ProRule" id="PRU01389"/>
    </source>
</evidence>
<keyword evidence="9" id="KW-0175">Coiled coil</keyword>
<evidence type="ECO:0000313" key="14">
    <source>
        <dbReference type="Proteomes" id="UP000076798"/>
    </source>
</evidence>
<sequence length="660" mass="74014">MSNYIFALPQELLDTLTPRLLITPEPPRPSSPAKIEETPTNIAGARACNICPGAFFADVEAQRSHFRSDWHRYNVKVRLSQGKAVDLASFTTLLDELEDSISGSGSDSDSQISDESSTDTVNALLQKTRLNNGKRSPSPDAAISVPRTALTWFHSPPSTQIGIYNAIFPLKTSPSSYLETLKRLQTGGENGRIWSMFMVAGGHFAGLVVRVCPPDEQYKSEDEDAVAKAKKKRKPPPPKPDFEILHHKTFHRYTTRRKQGGSQSTNDKAKGNAKSAGATLRRYGEQALKEDIQNLLSEWAEEVQLSERIWLRASSSNRKIFWDYENAQIAKGDNRLRGYPFPTRRPTQSELMRCLNELTRAKVTHWTEAQLQSQDEEYLASLPKPKPAPVEAIALPPPPKEIVPKLSKEEEALREKWRRVLDMTTKGRLDALTQFWKREGESLGGVDAHVPEWTGERGSTLLQVATISGQEDVVQWLLEDLRANPTLPLFHIADDESELQAVESDHSDTMAVSKPSGPRRTAYDLARTRELRNVFRRCAASHPDWWDWYGDARVPSGLTKDKEEEQEEKKKVRRKGLKDKVRERVAKEKAQVHETTLEEPASAKITGSSKPKQEDGPRKLGGAPSAAEGLVGLTPEMRAKIERERRARAAEARMKALGSR</sequence>
<keyword evidence="7 10" id="KW-0378">Hydrolase</keyword>
<dbReference type="InterPro" id="IPR041175">
    <property type="entry name" value="VLRF1/Vms1"/>
</dbReference>
<keyword evidence="4 10" id="KW-0540">Nuclease</keyword>
<dbReference type="Pfam" id="PF18826">
    <property type="entry name" value="bVLRF1"/>
    <property type="match status" value="1"/>
</dbReference>
<dbReference type="InterPro" id="IPR047139">
    <property type="entry name" value="ANKZ1/VMS1"/>
</dbReference>
<keyword evidence="14" id="KW-1185">Reference proteome</keyword>
<evidence type="ECO:0000256" key="2">
    <source>
        <dbReference type="ARBA" id="ARBA00009262"/>
    </source>
</evidence>
<evidence type="ECO:0000256" key="3">
    <source>
        <dbReference type="ARBA" id="ARBA00022490"/>
    </source>
</evidence>
<dbReference type="AlphaFoldDB" id="A0A166CYG2"/>
<evidence type="ECO:0000259" key="12">
    <source>
        <dbReference type="PROSITE" id="PS52044"/>
    </source>
</evidence>
<evidence type="ECO:0000256" key="5">
    <source>
        <dbReference type="ARBA" id="ARBA00022737"/>
    </source>
</evidence>
<dbReference type="GO" id="GO:0036503">
    <property type="term" value="P:ERAD pathway"/>
    <property type="evidence" value="ECO:0007669"/>
    <property type="project" value="TreeGrafter"/>
</dbReference>
<evidence type="ECO:0000313" key="13">
    <source>
        <dbReference type="EMBL" id="KZT37959.1"/>
    </source>
</evidence>
<dbReference type="PANTHER" id="PTHR16036">
    <property type="entry name" value="ANKYRIN REPEAT AND ZINC FINGER DOMAIN-CONTAINING PROTEIN 1"/>
    <property type="match status" value="1"/>
</dbReference>
<dbReference type="Proteomes" id="UP000076798">
    <property type="component" value="Unassembled WGS sequence"/>
</dbReference>
<keyword evidence="3 10" id="KW-0963">Cytoplasm</keyword>
<evidence type="ECO:0000256" key="1">
    <source>
        <dbReference type="ARBA" id="ARBA00004496"/>
    </source>
</evidence>
<dbReference type="PROSITE" id="PS52044">
    <property type="entry name" value="VLRF1"/>
    <property type="match status" value="1"/>
</dbReference>
<reference evidence="13 14" key="1">
    <citation type="journal article" date="2016" name="Mol. Biol. Evol.">
        <title>Comparative Genomics of Early-Diverging Mushroom-Forming Fungi Provides Insights into the Origins of Lignocellulose Decay Capabilities.</title>
        <authorList>
            <person name="Nagy L.G."/>
            <person name="Riley R."/>
            <person name="Tritt A."/>
            <person name="Adam C."/>
            <person name="Daum C."/>
            <person name="Floudas D."/>
            <person name="Sun H."/>
            <person name="Yadav J.S."/>
            <person name="Pangilinan J."/>
            <person name="Larsson K.H."/>
            <person name="Matsuura K."/>
            <person name="Barry K."/>
            <person name="Labutti K."/>
            <person name="Kuo R."/>
            <person name="Ohm R.A."/>
            <person name="Bhattacharya S.S."/>
            <person name="Shirouzu T."/>
            <person name="Yoshinaga Y."/>
            <person name="Martin F.M."/>
            <person name="Grigoriev I.V."/>
            <person name="Hibbett D.S."/>
        </authorList>
    </citation>
    <scope>NUCLEOTIDE SEQUENCE [LARGE SCALE GENOMIC DNA]</scope>
    <source>
        <strain evidence="13 14">HHB10207 ss-3</strain>
    </source>
</reference>
<comment type="subcellular location">
    <subcellularLocation>
        <location evidence="1">Cytoplasm</location>
    </subcellularLocation>
</comment>
<comment type="similarity">
    <text evidence="2 10">Belongs to the ANKZF1/VMS1 family.</text>
</comment>
<evidence type="ECO:0000256" key="4">
    <source>
        <dbReference type="ARBA" id="ARBA00022722"/>
    </source>
</evidence>
<dbReference type="PANTHER" id="PTHR16036:SF2">
    <property type="entry name" value="TRNA ENDONUCLEASE ANKZF1"/>
    <property type="match status" value="1"/>
</dbReference>
<dbReference type="STRING" id="1314776.A0A166CYG2"/>
<protein>
    <recommendedName>
        <fullName evidence="12">VLRF1 domain-containing protein</fullName>
    </recommendedName>
</protein>
<dbReference type="GO" id="GO:0004519">
    <property type="term" value="F:endonuclease activity"/>
    <property type="evidence" value="ECO:0007669"/>
    <property type="project" value="UniProtKB-KW"/>
</dbReference>
<feature type="compositionally biased region" description="Basic and acidic residues" evidence="11">
    <location>
        <begin position="578"/>
        <end position="596"/>
    </location>
</feature>
<evidence type="ECO:0000256" key="11">
    <source>
        <dbReference type="SAM" id="MobiDB-lite"/>
    </source>
</evidence>
<organism evidence="13 14">
    <name type="scientific">Sistotremastrum suecicum HHB10207 ss-3</name>
    <dbReference type="NCBI Taxonomy" id="1314776"/>
    <lineage>
        <taxon>Eukaryota</taxon>
        <taxon>Fungi</taxon>
        <taxon>Dikarya</taxon>
        <taxon>Basidiomycota</taxon>
        <taxon>Agaricomycotina</taxon>
        <taxon>Agaricomycetes</taxon>
        <taxon>Sistotremastrales</taxon>
        <taxon>Sistotremastraceae</taxon>
        <taxon>Sistotremastrum</taxon>
    </lineage>
</organism>
<gene>
    <name evidence="13" type="ORF">SISSUDRAFT_1114123</name>
</gene>
<evidence type="ECO:0000256" key="9">
    <source>
        <dbReference type="ARBA" id="ARBA00023054"/>
    </source>
</evidence>
<evidence type="ECO:0000256" key="8">
    <source>
        <dbReference type="ARBA" id="ARBA00023043"/>
    </source>
</evidence>
<keyword evidence="5" id="KW-0677">Repeat</keyword>
<accession>A0A166CYG2</accession>
<dbReference type="GO" id="GO:0005737">
    <property type="term" value="C:cytoplasm"/>
    <property type="evidence" value="ECO:0007669"/>
    <property type="project" value="UniProtKB-SubCell"/>
</dbReference>
<evidence type="ECO:0000256" key="7">
    <source>
        <dbReference type="ARBA" id="ARBA00022801"/>
    </source>
</evidence>